<dbReference type="PANTHER" id="PTHR23110">
    <property type="entry name" value="BTB DOMAIN TRANSCRIPTION FACTOR"/>
    <property type="match status" value="1"/>
</dbReference>
<dbReference type="InterPro" id="IPR011333">
    <property type="entry name" value="SKP1/BTB/POZ_sf"/>
</dbReference>
<reference evidence="11 12" key="1">
    <citation type="submission" date="2024-08" db="EMBL/GenBank/DDBJ databases">
        <authorList>
            <person name="Cucini C."/>
            <person name="Frati F."/>
        </authorList>
    </citation>
    <scope>NUCLEOTIDE SEQUENCE [LARGE SCALE GENOMIC DNA]</scope>
</reference>
<evidence type="ECO:0000259" key="10">
    <source>
        <dbReference type="PROSITE" id="PS50097"/>
    </source>
</evidence>
<comment type="function">
    <text evidence="8">Putative transcription factor required for axon growth and guidance in the central and peripheral nervous systems. Repels CNS axons away from the midline by promoting the expression of the midline repellent sli and its receptor robo.</text>
</comment>
<evidence type="ECO:0000256" key="4">
    <source>
        <dbReference type="ARBA" id="ARBA00022782"/>
    </source>
</evidence>
<dbReference type="EMBL" id="CAXLJM020000041">
    <property type="protein sequence ID" value="CAL8109159.1"/>
    <property type="molecule type" value="Genomic_DNA"/>
</dbReference>
<evidence type="ECO:0000256" key="8">
    <source>
        <dbReference type="ARBA" id="ARBA00037382"/>
    </source>
</evidence>
<name>A0ABP1QNM4_9HEXA</name>
<feature type="region of interest" description="Disordered" evidence="9">
    <location>
        <begin position="324"/>
        <end position="350"/>
    </location>
</feature>
<comment type="caution">
    <text evidence="11">The sequence shown here is derived from an EMBL/GenBank/DDBJ whole genome shotgun (WGS) entry which is preliminary data.</text>
</comment>
<evidence type="ECO:0000313" key="11">
    <source>
        <dbReference type="EMBL" id="CAL8109159.1"/>
    </source>
</evidence>
<keyword evidence="1" id="KW-0217">Developmental protein</keyword>
<dbReference type="InterPro" id="IPR036236">
    <property type="entry name" value="Znf_C2H2_sf"/>
</dbReference>
<accession>A0ABP1QNM4</accession>
<evidence type="ECO:0000256" key="9">
    <source>
        <dbReference type="SAM" id="MobiDB-lite"/>
    </source>
</evidence>
<evidence type="ECO:0000256" key="5">
    <source>
        <dbReference type="ARBA" id="ARBA00022833"/>
    </source>
</evidence>
<sequence>MITLTPSSTIANSYRLNWSSQQTHIFDGLKQLVGQDDILLTDVTLACDGEYIQAHKLVLSLCSSFFKDLFQKNRADKSNTIIILGNVSPQNLRYLIQFMYQGKVDIPSKDVDSFLQAGNTLKIEGLMGGVGGHQEFDHSSSREEMSQNGNSASASGSSQSASERTSFVPPPAPASKKLAGVSLSRSDASSAIPNKKPRITDPVPGPSSSMHTLNVSTSPVIVGEPISLNVSSKQNQSSYSAEVEDRVRDPLESATHYNEELEADVEEGVDFNNLKTEPIQVYTANTYDDEDQSEMMHDEGSGEGDIEDFIGSVDQSFQISGLSAPIAVPGPSTSSVSIPGRSRGSLPGSVQRRPYHHQLIIGDRDSKRAPVYNYFDAAKGTPGVFFCRICARRVSSKGGTSNMLTHMRVNHPEECESGPLAGYVTIQTNYNRK</sequence>
<keyword evidence="2" id="KW-0479">Metal-binding</keyword>
<feature type="compositionally biased region" description="Basic and acidic residues" evidence="9">
    <location>
        <begin position="134"/>
        <end position="145"/>
    </location>
</feature>
<gene>
    <name evidence="11" type="ORF">ODALV1_LOCUS13210</name>
</gene>
<feature type="region of interest" description="Disordered" evidence="9">
    <location>
        <begin position="132"/>
        <end position="210"/>
    </location>
</feature>
<dbReference type="InterPro" id="IPR003656">
    <property type="entry name" value="Znf_BED"/>
</dbReference>
<evidence type="ECO:0000256" key="6">
    <source>
        <dbReference type="ARBA" id="ARBA00022902"/>
    </source>
</evidence>
<keyword evidence="6" id="KW-0524">Neurogenesis</keyword>
<evidence type="ECO:0000313" key="12">
    <source>
        <dbReference type="Proteomes" id="UP001642540"/>
    </source>
</evidence>
<keyword evidence="3" id="KW-0863">Zinc-finger</keyword>
<protein>
    <recommendedName>
        <fullName evidence="10">BTB domain-containing protein</fullName>
    </recommendedName>
</protein>
<keyword evidence="12" id="KW-1185">Reference proteome</keyword>
<keyword evidence="5" id="KW-0862">Zinc</keyword>
<evidence type="ECO:0000256" key="7">
    <source>
        <dbReference type="ARBA" id="ARBA00023242"/>
    </source>
</evidence>
<organism evidence="11 12">
    <name type="scientific">Orchesella dallaii</name>
    <dbReference type="NCBI Taxonomy" id="48710"/>
    <lineage>
        <taxon>Eukaryota</taxon>
        <taxon>Metazoa</taxon>
        <taxon>Ecdysozoa</taxon>
        <taxon>Arthropoda</taxon>
        <taxon>Hexapoda</taxon>
        <taxon>Collembola</taxon>
        <taxon>Entomobryomorpha</taxon>
        <taxon>Entomobryoidea</taxon>
        <taxon>Orchesellidae</taxon>
        <taxon>Orchesellinae</taxon>
        <taxon>Orchesella</taxon>
    </lineage>
</organism>
<evidence type="ECO:0000256" key="1">
    <source>
        <dbReference type="ARBA" id="ARBA00022473"/>
    </source>
</evidence>
<evidence type="ECO:0000256" key="3">
    <source>
        <dbReference type="ARBA" id="ARBA00022771"/>
    </source>
</evidence>
<dbReference type="Proteomes" id="UP001642540">
    <property type="component" value="Unassembled WGS sequence"/>
</dbReference>
<keyword evidence="7" id="KW-0539">Nucleus</keyword>
<evidence type="ECO:0000256" key="2">
    <source>
        <dbReference type="ARBA" id="ARBA00022723"/>
    </source>
</evidence>
<feature type="compositionally biased region" description="Polar residues" evidence="9">
    <location>
        <begin position="183"/>
        <end position="192"/>
    </location>
</feature>
<dbReference type="PANTHER" id="PTHR23110:SF111">
    <property type="entry name" value="LONGITUDINALS LACKING PROTEIN, ISOFORMS F_I_K_T"/>
    <property type="match status" value="1"/>
</dbReference>
<dbReference type="InterPro" id="IPR000210">
    <property type="entry name" value="BTB/POZ_dom"/>
</dbReference>
<dbReference type="SMART" id="SM00225">
    <property type="entry name" value="BTB"/>
    <property type="match status" value="1"/>
</dbReference>
<dbReference type="InterPro" id="IPR051095">
    <property type="entry name" value="Dros_DevTransReg"/>
</dbReference>
<dbReference type="SUPFAM" id="SSF57667">
    <property type="entry name" value="beta-beta-alpha zinc fingers"/>
    <property type="match status" value="1"/>
</dbReference>
<dbReference type="Pfam" id="PF00651">
    <property type="entry name" value="BTB"/>
    <property type="match status" value="1"/>
</dbReference>
<feature type="domain" description="BTB" evidence="10">
    <location>
        <begin position="41"/>
        <end position="108"/>
    </location>
</feature>
<dbReference type="SMART" id="SM00614">
    <property type="entry name" value="ZnF_BED"/>
    <property type="match status" value="1"/>
</dbReference>
<proteinExistence type="predicted"/>
<keyword evidence="4" id="KW-0221">Differentiation</keyword>
<dbReference type="Gene3D" id="3.30.710.10">
    <property type="entry name" value="Potassium Channel Kv1.1, Chain A"/>
    <property type="match status" value="1"/>
</dbReference>
<feature type="compositionally biased region" description="Low complexity" evidence="9">
    <location>
        <begin position="146"/>
        <end position="162"/>
    </location>
</feature>
<dbReference type="SUPFAM" id="SSF54695">
    <property type="entry name" value="POZ domain"/>
    <property type="match status" value="1"/>
</dbReference>
<dbReference type="CDD" id="cd18315">
    <property type="entry name" value="BTB_POZ_BAB-like"/>
    <property type="match status" value="1"/>
</dbReference>
<dbReference type="Pfam" id="PF02892">
    <property type="entry name" value="zf-BED"/>
    <property type="match status" value="1"/>
</dbReference>
<dbReference type="PROSITE" id="PS50097">
    <property type="entry name" value="BTB"/>
    <property type="match status" value="1"/>
</dbReference>